<dbReference type="EMBL" id="SMCO01000016">
    <property type="protein sequence ID" value="TCV83253.1"/>
    <property type="molecule type" value="Genomic_DNA"/>
</dbReference>
<reference evidence="2 3" key="1">
    <citation type="submission" date="2019-03" db="EMBL/GenBank/DDBJ databases">
        <title>Genomic Encyclopedia of Type Strains, Phase IV (KMG-IV): sequencing the most valuable type-strain genomes for metagenomic binning, comparative biology and taxonomic classification.</title>
        <authorList>
            <person name="Goeker M."/>
        </authorList>
    </citation>
    <scope>NUCLEOTIDE SEQUENCE [LARGE SCALE GENOMIC DNA]</scope>
    <source>
        <strain evidence="2 3">DSM 100309</strain>
    </source>
</reference>
<dbReference type="Gene3D" id="3.30.1330.130">
    <property type="match status" value="1"/>
</dbReference>
<gene>
    <name evidence="2" type="ORF">EDC63_1163</name>
</gene>
<sequence>MTYPVFFDQVRKITMHDPLAEFLGAATNGLIEYTYTDAVKLAGHSCPTVAGAYLMAVKALYKLFDGNIPERGKVKVQFKEDAAKGVTGVIANVVGLITGATQETGFKGIAGKFDRRNLLSFNAGINDDICFVRIDTGASVSMQYHPDMVPPMPETQELMQKSLSGNATEGEMEKFRELWQVRVKRILIDHFDDPEMVKMTFQPAEENALTK</sequence>
<evidence type="ECO:0000259" key="1">
    <source>
        <dbReference type="Pfam" id="PF02663"/>
    </source>
</evidence>
<dbReference type="AlphaFoldDB" id="A0A4R3XZW0"/>
<name>A0A4R3XZW0_9PROT</name>
<evidence type="ECO:0000313" key="2">
    <source>
        <dbReference type="EMBL" id="TCV83253.1"/>
    </source>
</evidence>
<proteinExistence type="predicted"/>
<comment type="caution">
    <text evidence="2">The sequence shown here is derived from an EMBL/GenBank/DDBJ whole genome shotgun (WGS) entry which is preliminary data.</text>
</comment>
<dbReference type="RefSeq" id="WP_124947164.1">
    <property type="nucleotide sequence ID" value="NZ_SMCO01000016.1"/>
</dbReference>
<keyword evidence="3" id="KW-1185">Reference proteome</keyword>
<dbReference type="InterPro" id="IPR003814">
    <property type="entry name" value="FmdEsu_dom"/>
</dbReference>
<dbReference type="OrthoDB" id="259311at2"/>
<organism evidence="2 3">
    <name type="scientific">Sulfurirhabdus autotrophica</name>
    <dbReference type="NCBI Taxonomy" id="1706046"/>
    <lineage>
        <taxon>Bacteria</taxon>
        <taxon>Pseudomonadati</taxon>
        <taxon>Pseudomonadota</taxon>
        <taxon>Betaproteobacteria</taxon>
        <taxon>Nitrosomonadales</taxon>
        <taxon>Sulfuricellaceae</taxon>
        <taxon>Sulfurirhabdus</taxon>
    </lineage>
</organism>
<protein>
    <submittedName>
        <fullName evidence="2">FmdE protein associated with molybdenum formylmethanofuran dehydrogenase</fullName>
    </submittedName>
</protein>
<evidence type="ECO:0000313" key="3">
    <source>
        <dbReference type="Proteomes" id="UP000295367"/>
    </source>
</evidence>
<dbReference type="Proteomes" id="UP000295367">
    <property type="component" value="Unassembled WGS sequence"/>
</dbReference>
<accession>A0A4R3XZW0</accession>
<feature type="domain" description="Formylmethanofuran dehydrogenase subunit E" evidence="1">
    <location>
        <begin position="43"/>
        <end position="187"/>
    </location>
</feature>
<dbReference type="Pfam" id="PF02663">
    <property type="entry name" value="FmdE"/>
    <property type="match status" value="1"/>
</dbReference>